<dbReference type="InterPro" id="IPR014710">
    <property type="entry name" value="RmlC-like_jellyroll"/>
</dbReference>
<dbReference type="RefSeq" id="WP_068747425.1">
    <property type="nucleotide sequence ID" value="NZ_LOHZ01000015.1"/>
</dbReference>
<name>A0A162N3A1_9FIRM</name>
<dbReference type="InterPro" id="IPR011051">
    <property type="entry name" value="RmlC_Cupin_sf"/>
</dbReference>
<evidence type="ECO:0000259" key="1">
    <source>
        <dbReference type="Pfam" id="PF07883"/>
    </source>
</evidence>
<dbReference type="EMBL" id="LOHZ01000015">
    <property type="protein sequence ID" value="KYO68734.1"/>
    <property type="molecule type" value="Genomic_DNA"/>
</dbReference>
<reference evidence="2 3" key="1">
    <citation type="submission" date="2015-12" db="EMBL/GenBank/DDBJ databases">
        <title>Draft genome of Thermovenabulum gondwanense isolated from a red thermophilic microbial mat colonisisng an outflow channel of a bore well.</title>
        <authorList>
            <person name="Patel B.K."/>
        </authorList>
    </citation>
    <scope>NUCLEOTIDE SEQUENCE [LARGE SCALE GENOMIC DNA]</scope>
    <source>
        <strain evidence="2 3">R270</strain>
    </source>
</reference>
<dbReference type="SUPFAM" id="SSF51182">
    <property type="entry name" value="RmlC-like cupins"/>
    <property type="match status" value="1"/>
</dbReference>
<dbReference type="PANTHER" id="PTHR43346:SF1">
    <property type="entry name" value="QUERCETIN 2,3-DIOXYGENASE-RELATED"/>
    <property type="match status" value="1"/>
</dbReference>
<keyword evidence="3" id="KW-1185">Reference proteome</keyword>
<evidence type="ECO:0000313" key="3">
    <source>
        <dbReference type="Proteomes" id="UP000075737"/>
    </source>
</evidence>
<dbReference type="Gene3D" id="2.60.120.10">
    <property type="entry name" value="Jelly Rolls"/>
    <property type="match status" value="1"/>
</dbReference>
<feature type="domain" description="Cupin type-2" evidence="1">
    <location>
        <begin position="44"/>
        <end position="110"/>
    </location>
</feature>
<dbReference type="InterPro" id="IPR052538">
    <property type="entry name" value="Flavonoid_dioxygenase-like"/>
</dbReference>
<evidence type="ECO:0000313" key="2">
    <source>
        <dbReference type="EMBL" id="KYO68734.1"/>
    </source>
</evidence>
<dbReference type="PANTHER" id="PTHR43346">
    <property type="entry name" value="LIGAND BINDING DOMAIN PROTEIN, PUTATIVE (AFU_ORTHOLOGUE AFUA_6G14370)-RELATED"/>
    <property type="match status" value="1"/>
</dbReference>
<comment type="caution">
    <text evidence="2">The sequence shown here is derived from an EMBL/GenBank/DDBJ whole genome shotgun (WGS) entry which is preliminary data.</text>
</comment>
<gene>
    <name evidence="2" type="ORF">ATZ99_02530</name>
</gene>
<dbReference type="Proteomes" id="UP000075737">
    <property type="component" value="Unassembled WGS sequence"/>
</dbReference>
<dbReference type="InterPro" id="IPR013096">
    <property type="entry name" value="Cupin_2"/>
</dbReference>
<accession>A0A162N3A1</accession>
<protein>
    <recommendedName>
        <fullName evidence="1">Cupin type-2 domain-containing protein</fullName>
    </recommendedName>
</protein>
<dbReference type="STRING" id="520767.ATZ99_02530"/>
<organism evidence="2 3">
    <name type="scientific">Thermovenabulum gondwanense</name>
    <dbReference type="NCBI Taxonomy" id="520767"/>
    <lineage>
        <taxon>Bacteria</taxon>
        <taxon>Bacillati</taxon>
        <taxon>Bacillota</taxon>
        <taxon>Clostridia</taxon>
        <taxon>Thermosediminibacterales</taxon>
        <taxon>Thermosediminibacteraceae</taxon>
        <taxon>Thermovenabulum</taxon>
    </lineage>
</organism>
<dbReference type="OrthoDB" id="9797047at2"/>
<dbReference type="AlphaFoldDB" id="A0A162N3A1"/>
<dbReference type="Pfam" id="PF07883">
    <property type="entry name" value="Cupin_2"/>
    <property type="match status" value="1"/>
</dbReference>
<sequence>MGKFTVHESEIEGVKRIPPRVSKVLICNKTVGATKISMGVNVTEVGSKIPAHSHDNQEEAMFIVSGKGKLIVEGEGEYELTPGTAIFAPVGVKHEIVNTGDEPIKIVWAYAPPLPEHLNK</sequence>
<proteinExistence type="predicted"/>